<dbReference type="AlphaFoldDB" id="I0K2D3"/>
<dbReference type="InterPro" id="IPR013783">
    <property type="entry name" value="Ig-like_fold"/>
</dbReference>
<dbReference type="Gene3D" id="1.10.10.10">
    <property type="entry name" value="Winged helix-like DNA-binding domain superfamily/Winged helix DNA-binding domain"/>
    <property type="match status" value="1"/>
</dbReference>
<gene>
    <name evidence="5" type="ORF">FAES_0272</name>
</gene>
<dbReference type="InterPro" id="IPR016032">
    <property type="entry name" value="Sig_transdc_resp-reg_C-effctor"/>
</dbReference>
<keyword evidence="1" id="KW-0597">Phosphoprotein</keyword>
<dbReference type="InterPro" id="IPR000792">
    <property type="entry name" value="Tscrpt_reg_LuxR_C"/>
</dbReference>
<dbReference type="InterPro" id="IPR015943">
    <property type="entry name" value="WD40/YVTN_repeat-like_dom_sf"/>
</dbReference>
<evidence type="ECO:0000313" key="5">
    <source>
        <dbReference type="EMBL" id="CCG98286.1"/>
    </source>
</evidence>
<feature type="coiled-coil region" evidence="2">
    <location>
        <begin position="800"/>
        <end position="834"/>
    </location>
</feature>
<reference evidence="5 6" key="1">
    <citation type="journal article" date="2012" name="J. Bacteriol.">
        <title>Genome Sequence of Fibrella aestuarina BUZ 2T, a Filamentous Marine Bacterium.</title>
        <authorList>
            <person name="Filippini M."/>
            <person name="Qi W."/>
            <person name="Blom J."/>
            <person name="Goesmann A."/>
            <person name="Smits T.H."/>
            <person name="Bagheri H.C."/>
        </authorList>
    </citation>
    <scope>NUCLEOTIDE SEQUENCE [LARGE SCALE GENOMIC DNA]</scope>
    <source>
        <strain evidence="6">BUZ 2T</strain>
    </source>
</reference>
<dbReference type="Gene3D" id="2.60.40.10">
    <property type="entry name" value="Immunoglobulins"/>
    <property type="match status" value="1"/>
</dbReference>
<keyword evidence="5" id="KW-0808">Transferase</keyword>
<dbReference type="SMART" id="SM00421">
    <property type="entry name" value="HTH_LUXR"/>
    <property type="match status" value="1"/>
</dbReference>
<name>I0K2D3_9BACT</name>
<dbReference type="EC" id="2.7.13.3" evidence="5"/>
<dbReference type="GO" id="GO:0006355">
    <property type="term" value="P:regulation of DNA-templated transcription"/>
    <property type="evidence" value="ECO:0007669"/>
    <property type="project" value="InterPro"/>
</dbReference>
<evidence type="ECO:0000256" key="2">
    <source>
        <dbReference type="SAM" id="Coils"/>
    </source>
</evidence>
<dbReference type="InterPro" id="IPR011123">
    <property type="entry name" value="Y_Y_Y"/>
</dbReference>
<dbReference type="OrthoDB" id="9806995at2"/>
<organism evidence="5 6">
    <name type="scientific">Fibrella aestuarina BUZ 2</name>
    <dbReference type="NCBI Taxonomy" id="1166018"/>
    <lineage>
        <taxon>Bacteria</taxon>
        <taxon>Pseudomonadati</taxon>
        <taxon>Bacteroidota</taxon>
        <taxon>Cytophagia</taxon>
        <taxon>Cytophagales</taxon>
        <taxon>Spirosomataceae</taxon>
        <taxon>Fibrella</taxon>
    </lineage>
</organism>
<dbReference type="HOGENOM" id="CLU_013623_0_0_10"/>
<dbReference type="InterPro" id="IPR036388">
    <property type="entry name" value="WH-like_DNA-bd_sf"/>
</dbReference>
<keyword evidence="3" id="KW-0732">Signal</keyword>
<dbReference type="eggNOG" id="COG2197">
    <property type="taxonomic scope" value="Bacteria"/>
</dbReference>
<feature type="signal peptide" evidence="3">
    <location>
        <begin position="1"/>
        <end position="24"/>
    </location>
</feature>
<feature type="chain" id="PRO_5003629822" evidence="3">
    <location>
        <begin position="25"/>
        <end position="974"/>
    </location>
</feature>
<dbReference type="PANTHER" id="PTHR43547:SF2">
    <property type="entry name" value="HYBRID SIGNAL TRANSDUCTION HISTIDINE KINASE C"/>
    <property type="match status" value="1"/>
</dbReference>
<dbReference type="STRING" id="1166018.FAES_0272"/>
<keyword evidence="6" id="KW-1185">Reference proteome</keyword>
<dbReference type="GO" id="GO:0000155">
    <property type="term" value="F:phosphorelay sensor kinase activity"/>
    <property type="evidence" value="ECO:0007669"/>
    <property type="project" value="TreeGrafter"/>
</dbReference>
<dbReference type="RefSeq" id="WP_015329386.1">
    <property type="nucleotide sequence ID" value="NC_020054.1"/>
</dbReference>
<dbReference type="Proteomes" id="UP000011058">
    <property type="component" value="Chromosome"/>
</dbReference>
<dbReference type="eggNOG" id="COG3292">
    <property type="taxonomic scope" value="Bacteria"/>
</dbReference>
<dbReference type="GO" id="GO:0003677">
    <property type="term" value="F:DNA binding"/>
    <property type="evidence" value="ECO:0007669"/>
    <property type="project" value="InterPro"/>
</dbReference>
<evidence type="ECO:0000256" key="1">
    <source>
        <dbReference type="ARBA" id="ARBA00022553"/>
    </source>
</evidence>
<protein>
    <submittedName>
        <fullName evidence="5">Putative periplasmic ligand-binding sensor protein</fullName>
        <ecNumber evidence="5">2.7.13.3</ecNumber>
    </submittedName>
</protein>
<dbReference type="Gene3D" id="2.130.10.10">
    <property type="entry name" value="YVTN repeat-like/Quinoprotein amine dehydrogenase"/>
    <property type="match status" value="3"/>
</dbReference>
<feature type="domain" description="HTH luxR-type" evidence="4">
    <location>
        <begin position="904"/>
        <end position="961"/>
    </location>
</feature>
<dbReference type="EMBL" id="HE796683">
    <property type="protein sequence ID" value="CCG98286.1"/>
    <property type="molecule type" value="Genomic_DNA"/>
</dbReference>
<dbReference type="SUPFAM" id="SSF63829">
    <property type="entry name" value="Calcium-dependent phosphotriesterase"/>
    <property type="match status" value="1"/>
</dbReference>
<proteinExistence type="predicted"/>
<keyword evidence="2" id="KW-0175">Coiled coil</keyword>
<accession>I0K2D3</accession>
<evidence type="ECO:0000313" key="6">
    <source>
        <dbReference type="Proteomes" id="UP000011058"/>
    </source>
</evidence>
<evidence type="ECO:0000256" key="3">
    <source>
        <dbReference type="SAM" id="SignalP"/>
    </source>
</evidence>
<sequence>MRHVLFRLSVGNRWLLLLAALHLAGPLRSQQPIASPQISHHSSSDYKAGTQNWTIRQDRQGILYIGNNEGLLTYNGRYWNTYRLPNQTVVRSIGIDAQHRIFVGGQDEIGYFFPNANGVLTYHSLLPLLAPADRSFADVWTTEVVGDDVFFRSVRQVMHFHAGKLDVYRSSNTWAFLGQAGGYVYAQDQGRGLLRFTRGRWQPLVDAASLTNISLSGLLPYGADTLLVTTLKHGLFLLHQRQFVRRPTALDPALFSERIYCAAQLAPNQYALGTTSAGVLIIDKAGRVVQAFTSPKELQNANVRGILLDQQRNLWLALDDGLDFVAINSPIRYIRPDGGRNATGYAMAIHGQHLFAGTSNGLYVCPVAQPTGDISQRQGDFREVPGTKGQVWRLDRLGNQLLMSHETGLFDVQPQQATPIYTKLGTWLVKPVSATGLLAGTYHGLRALSKNGDIVRDLGTTGDTPESLRFLLVDTVANQAWASHPNRGLFRMALIPGTTTVRSTRLYTDRDGLPSVQYNYLFRLRNRLFVGTQKGVYEYDARQDRFVPSPLLTPLLGTLTVQYLVEDQEQNIWFASQKRMGVIDFGGASSQRRPQVVFFPELTGRLIGGFEFIYPFNRTNIFISSNKGFLHLNYDHYRARVHRPTVLLSKVTTLGAKDSLVFGGYVLRRPSQSTPTLSPDRRSLRFEFASTLFDQATNVEFSYRLEGSEGNWSSWSTKSEKEYTNLPWGHYTFSVKARNNLGNESGVQRYSFYIQPAWYESYWARLCYVLLAAGGLYQLFKWQRRHHRAEQAQLTYLHQLELDRNEKEIVRLKNQQLEADMDFKNRELATMTMQLAQRGDALIKVKEVVSTMAKKQDNKDNALNFRQVLRLIRDVESKDADWGQFTLHFNTVNDAFFRTLKENHPDLTPNDLKLCAFLKMNLSSKEIAQFMNITVKAVEIGRYRLRKKLGLSPTTNLYEFLTDVAKQSATGGLR</sequence>
<dbReference type="PATRIC" id="fig|1166018.3.peg.276"/>
<dbReference type="Pfam" id="PF07495">
    <property type="entry name" value="Y_Y_Y"/>
    <property type="match status" value="1"/>
</dbReference>
<dbReference type="KEGG" id="fae:FAES_0272"/>
<dbReference type="SUPFAM" id="SSF46894">
    <property type="entry name" value="C-terminal effector domain of the bipartite response regulators"/>
    <property type="match status" value="1"/>
</dbReference>
<evidence type="ECO:0000259" key="4">
    <source>
        <dbReference type="SMART" id="SM00421"/>
    </source>
</evidence>
<dbReference type="PANTHER" id="PTHR43547">
    <property type="entry name" value="TWO-COMPONENT HISTIDINE KINASE"/>
    <property type="match status" value="1"/>
</dbReference>